<reference evidence="6" key="1">
    <citation type="submission" date="2020-10" db="EMBL/GenBank/DDBJ databases">
        <authorList>
            <person name="Gilroy R."/>
        </authorList>
    </citation>
    <scope>NUCLEOTIDE SEQUENCE</scope>
    <source>
        <strain evidence="6">B1-16210</strain>
    </source>
</reference>
<dbReference type="Proteomes" id="UP000721442">
    <property type="component" value="Unassembled WGS sequence"/>
</dbReference>
<comment type="similarity">
    <text evidence="1 4 5">Belongs to the bacterial ribosomal protein bL21 family.</text>
</comment>
<dbReference type="HAMAP" id="MF_01363">
    <property type="entry name" value="Ribosomal_bL21"/>
    <property type="match status" value="1"/>
</dbReference>
<evidence type="ECO:0000256" key="2">
    <source>
        <dbReference type="ARBA" id="ARBA00022980"/>
    </source>
</evidence>
<evidence type="ECO:0000256" key="5">
    <source>
        <dbReference type="RuleBase" id="RU000562"/>
    </source>
</evidence>
<keyword evidence="3 4" id="KW-0687">Ribonucleoprotein</keyword>
<dbReference type="GO" id="GO:0006412">
    <property type="term" value="P:translation"/>
    <property type="evidence" value="ECO:0007669"/>
    <property type="project" value="UniProtKB-UniRule"/>
</dbReference>
<comment type="function">
    <text evidence="4 5">This protein binds to 23S rRNA in the presence of protein L20.</text>
</comment>
<comment type="subunit">
    <text evidence="4">Part of the 50S ribosomal subunit. Contacts protein L20.</text>
</comment>
<keyword evidence="4 5" id="KW-0694">RNA-binding</keyword>
<evidence type="ECO:0000256" key="4">
    <source>
        <dbReference type="HAMAP-Rule" id="MF_01363"/>
    </source>
</evidence>
<accession>A0A940IC29</accession>
<dbReference type="AlphaFoldDB" id="A0A940IC29"/>
<dbReference type="InterPro" id="IPR001787">
    <property type="entry name" value="Ribosomal_bL21"/>
</dbReference>
<keyword evidence="4 5" id="KW-0699">rRNA-binding</keyword>
<evidence type="ECO:0000313" key="6">
    <source>
        <dbReference type="EMBL" id="MBO8407104.1"/>
    </source>
</evidence>
<dbReference type="GO" id="GO:0019843">
    <property type="term" value="F:rRNA binding"/>
    <property type="evidence" value="ECO:0007669"/>
    <property type="project" value="UniProtKB-UniRule"/>
</dbReference>
<dbReference type="PANTHER" id="PTHR21349:SF0">
    <property type="entry name" value="LARGE RIBOSOMAL SUBUNIT PROTEIN BL21M"/>
    <property type="match status" value="1"/>
</dbReference>
<protein>
    <recommendedName>
        <fullName evidence="4">Large ribosomal subunit protein bL21</fullName>
    </recommendedName>
</protein>
<name>A0A940IC29_9PROT</name>
<keyword evidence="2 4" id="KW-0689">Ribosomal protein</keyword>
<dbReference type="EMBL" id="JADINE010000023">
    <property type="protein sequence ID" value="MBO8407104.1"/>
    <property type="molecule type" value="Genomic_DNA"/>
</dbReference>
<comment type="caution">
    <text evidence="6">The sequence shown here is derived from an EMBL/GenBank/DDBJ whole genome shotgun (WGS) entry which is preliminary data.</text>
</comment>
<sequence>MSNIAIFQTGGKQYRVKTGDVVKVERLNADGTVEFDQVLMLDDKIGTPFIDGARVVAQVVEQKRGDKVLVFKKKRRQNYRRTRGHRQYITVLKITEIKG</sequence>
<dbReference type="GO" id="GO:0005840">
    <property type="term" value="C:ribosome"/>
    <property type="evidence" value="ECO:0007669"/>
    <property type="project" value="UniProtKB-KW"/>
</dbReference>
<gene>
    <name evidence="4 6" type="primary">rplU</name>
    <name evidence="6" type="ORF">IAC77_01425</name>
</gene>
<dbReference type="InterPro" id="IPR028909">
    <property type="entry name" value="bL21-like"/>
</dbReference>
<dbReference type="SUPFAM" id="SSF141091">
    <property type="entry name" value="L21p-like"/>
    <property type="match status" value="1"/>
</dbReference>
<dbReference type="Pfam" id="PF00829">
    <property type="entry name" value="Ribosomal_L21p"/>
    <property type="match status" value="1"/>
</dbReference>
<evidence type="ECO:0000256" key="3">
    <source>
        <dbReference type="ARBA" id="ARBA00023274"/>
    </source>
</evidence>
<evidence type="ECO:0000256" key="1">
    <source>
        <dbReference type="ARBA" id="ARBA00008563"/>
    </source>
</evidence>
<reference evidence="6" key="2">
    <citation type="journal article" date="2021" name="PeerJ">
        <title>Extensive microbial diversity within the chicken gut microbiome revealed by metagenomics and culture.</title>
        <authorList>
            <person name="Gilroy R."/>
            <person name="Ravi A."/>
            <person name="Getino M."/>
            <person name="Pursley I."/>
            <person name="Horton D.L."/>
            <person name="Alikhan N.F."/>
            <person name="Baker D."/>
            <person name="Gharbi K."/>
            <person name="Hall N."/>
            <person name="Watson M."/>
            <person name="Adriaenssens E.M."/>
            <person name="Foster-Nyarko E."/>
            <person name="Jarju S."/>
            <person name="Secka A."/>
            <person name="Antonio M."/>
            <person name="Oren A."/>
            <person name="Chaudhuri R.R."/>
            <person name="La Ragione R."/>
            <person name="Hildebrand F."/>
            <person name="Pallen M.J."/>
        </authorList>
    </citation>
    <scope>NUCLEOTIDE SEQUENCE</scope>
    <source>
        <strain evidence="6">B1-16210</strain>
    </source>
</reference>
<dbReference type="PANTHER" id="PTHR21349">
    <property type="entry name" value="50S RIBOSOMAL PROTEIN L21"/>
    <property type="match status" value="1"/>
</dbReference>
<proteinExistence type="inferred from homology"/>
<dbReference type="GO" id="GO:1990904">
    <property type="term" value="C:ribonucleoprotein complex"/>
    <property type="evidence" value="ECO:0007669"/>
    <property type="project" value="UniProtKB-KW"/>
</dbReference>
<evidence type="ECO:0000313" key="7">
    <source>
        <dbReference type="Proteomes" id="UP000721442"/>
    </source>
</evidence>
<dbReference type="GO" id="GO:0005737">
    <property type="term" value="C:cytoplasm"/>
    <property type="evidence" value="ECO:0007669"/>
    <property type="project" value="UniProtKB-ARBA"/>
</dbReference>
<dbReference type="NCBIfam" id="TIGR00061">
    <property type="entry name" value="L21"/>
    <property type="match status" value="1"/>
</dbReference>
<dbReference type="InterPro" id="IPR036164">
    <property type="entry name" value="bL21-like_sf"/>
</dbReference>
<dbReference type="GO" id="GO:0003735">
    <property type="term" value="F:structural constituent of ribosome"/>
    <property type="evidence" value="ECO:0007669"/>
    <property type="project" value="InterPro"/>
</dbReference>
<organism evidence="6 7">
    <name type="scientific">Candidatus Enterousia excrementavium</name>
    <dbReference type="NCBI Taxonomy" id="2840789"/>
    <lineage>
        <taxon>Bacteria</taxon>
        <taxon>Pseudomonadati</taxon>
        <taxon>Pseudomonadota</taxon>
        <taxon>Alphaproteobacteria</taxon>
        <taxon>Candidatus Enterousia</taxon>
    </lineage>
</organism>